<dbReference type="AlphaFoldDB" id="A0A2M9HDK3"/>
<accession>A0A2M9HDK3</accession>
<evidence type="ECO:0000313" key="10">
    <source>
        <dbReference type="Proteomes" id="UP000231451"/>
    </source>
</evidence>
<dbReference type="GO" id="GO:0045259">
    <property type="term" value="C:proton-transporting ATP synthase complex"/>
    <property type="evidence" value="ECO:0007669"/>
    <property type="project" value="UniProtKB-KW"/>
</dbReference>
<dbReference type="PRINTS" id="PR00125">
    <property type="entry name" value="ATPASEDELTA"/>
</dbReference>
<dbReference type="GO" id="GO:0005886">
    <property type="term" value="C:plasma membrane"/>
    <property type="evidence" value="ECO:0007669"/>
    <property type="project" value="UniProtKB-SubCell"/>
</dbReference>
<name>A0A2M9HDK3_9BIFI</name>
<keyword evidence="3 8" id="KW-0375">Hydrogen ion transport</keyword>
<dbReference type="HAMAP" id="MF_01416">
    <property type="entry name" value="ATP_synth_delta_bact"/>
    <property type="match status" value="1"/>
</dbReference>
<dbReference type="PANTHER" id="PTHR11910">
    <property type="entry name" value="ATP SYNTHASE DELTA CHAIN"/>
    <property type="match status" value="1"/>
</dbReference>
<dbReference type="GO" id="GO:0046933">
    <property type="term" value="F:proton-transporting ATP synthase activity, rotational mechanism"/>
    <property type="evidence" value="ECO:0007669"/>
    <property type="project" value="UniProtKB-UniRule"/>
</dbReference>
<dbReference type="Gene3D" id="1.10.520.20">
    <property type="entry name" value="N-terminal domain of the delta subunit of the F1F0-ATP synthase"/>
    <property type="match status" value="1"/>
</dbReference>
<keyword evidence="5 8" id="KW-0472">Membrane</keyword>
<evidence type="ECO:0000256" key="7">
    <source>
        <dbReference type="ARBA" id="ARBA00023310"/>
    </source>
</evidence>
<dbReference type="Pfam" id="PF00213">
    <property type="entry name" value="OSCP"/>
    <property type="match status" value="2"/>
</dbReference>
<evidence type="ECO:0000256" key="4">
    <source>
        <dbReference type="ARBA" id="ARBA00023065"/>
    </source>
</evidence>
<organism evidence="9 10">
    <name type="scientific">Bifidobacterium simiarum</name>
    <dbReference type="NCBI Taxonomy" id="2045441"/>
    <lineage>
        <taxon>Bacteria</taxon>
        <taxon>Bacillati</taxon>
        <taxon>Actinomycetota</taxon>
        <taxon>Actinomycetes</taxon>
        <taxon>Bifidobacteriales</taxon>
        <taxon>Bifidobacteriaceae</taxon>
        <taxon>Bifidobacterium</taxon>
    </lineage>
</organism>
<keyword evidence="8" id="KW-1003">Cell membrane</keyword>
<evidence type="ECO:0000313" key="9">
    <source>
        <dbReference type="EMBL" id="PJM74899.1"/>
    </source>
</evidence>
<keyword evidence="4 8" id="KW-0406">Ion transport</keyword>
<dbReference type="Proteomes" id="UP000231451">
    <property type="component" value="Unassembled WGS sequence"/>
</dbReference>
<sequence>MHGETSLSSVKAVRSAFFDKLAAKGTDAKAIGDELFDLAELLDGNRQLERSLTDPARSADDKVKLITTILDGHVDPLTLEVAQAVASRRWSRPEHIADAVEDVAIDALLANADARGVTAQVSFQLADLHSALLNLPVVRQRLSDPHAEPEQRVKFLDTLLKGQPLDQITLDLAEHATRNLRNRRYLSTINWVIDMITEHRGRSMVTVTSAVPLKDEQIVRIKNAYRRKLNRNVYVNCVVDPRVLGGMRIQVGSEVTDNTVAAQLQNLKRAVA</sequence>
<dbReference type="EMBL" id="PEBK01000007">
    <property type="protein sequence ID" value="PJM74899.1"/>
    <property type="molecule type" value="Genomic_DNA"/>
</dbReference>
<keyword evidence="7 8" id="KW-0066">ATP synthesis</keyword>
<comment type="caution">
    <text evidence="9">The sequence shown here is derived from an EMBL/GenBank/DDBJ whole genome shotgun (WGS) entry which is preliminary data.</text>
</comment>
<dbReference type="NCBIfam" id="TIGR01145">
    <property type="entry name" value="ATP_synt_delta"/>
    <property type="match status" value="1"/>
</dbReference>
<keyword evidence="10" id="KW-1185">Reference proteome</keyword>
<gene>
    <name evidence="8" type="primary">atpH</name>
    <name evidence="9" type="ORF">CSQ87_08120</name>
</gene>
<comment type="function">
    <text evidence="8">This protein is part of the stalk that links CF(0) to CF(1). It either transmits conformational changes from CF(0) to CF(1) or is implicated in proton conduction.</text>
</comment>
<evidence type="ECO:0000256" key="5">
    <source>
        <dbReference type="ARBA" id="ARBA00023136"/>
    </source>
</evidence>
<evidence type="ECO:0000256" key="1">
    <source>
        <dbReference type="ARBA" id="ARBA00004370"/>
    </source>
</evidence>
<comment type="similarity">
    <text evidence="8">Belongs to the ATPase delta chain family.</text>
</comment>
<dbReference type="PROSITE" id="PS00389">
    <property type="entry name" value="ATPASE_DELTA"/>
    <property type="match status" value="1"/>
</dbReference>
<dbReference type="OrthoDB" id="5242917at2"/>
<keyword evidence="2 8" id="KW-0813">Transport</keyword>
<reference evidence="9 10" key="1">
    <citation type="submission" date="2017-10" db="EMBL/GenBank/DDBJ databases">
        <title>Draft genome sequences of strains TRE 1, TRE 9, TRE H and TRI 7, isolated from tamarins, belonging to four potential novel Bifidobacterium species.</title>
        <authorList>
            <person name="Mattarelli P."/>
            <person name="Modesto M."/>
            <person name="Puglisi E."/>
            <person name="Morelli L."/>
            <person name="Spezio C."/>
            <person name="Bonetti A."/>
            <person name="Sandri C."/>
        </authorList>
    </citation>
    <scope>NUCLEOTIDE SEQUENCE [LARGE SCALE GENOMIC DNA]</scope>
    <source>
        <strain evidence="10">TRI7</strain>
    </source>
</reference>
<comment type="function">
    <text evidence="8">F(1)F(0) ATP synthase produces ATP from ADP in the presence of a proton or sodium gradient. F-type ATPases consist of two structural domains, F(1) containing the extramembraneous catalytic core and F(0) containing the membrane proton channel, linked together by a central stalk and a peripheral stalk. During catalysis, ATP synthesis in the catalytic domain of F(1) is coupled via a rotary mechanism of the central stalk subunits to proton translocation.</text>
</comment>
<proteinExistence type="inferred from homology"/>
<dbReference type="RefSeq" id="WP_100513378.1">
    <property type="nucleotide sequence ID" value="NZ_PEBK01000007.1"/>
</dbReference>
<dbReference type="InterPro" id="IPR020781">
    <property type="entry name" value="ATPase_OSCP/d_CS"/>
</dbReference>
<keyword evidence="6 8" id="KW-0139">CF(1)</keyword>
<evidence type="ECO:0000256" key="6">
    <source>
        <dbReference type="ARBA" id="ARBA00023196"/>
    </source>
</evidence>
<evidence type="ECO:0000256" key="2">
    <source>
        <dbReference type="ARBA" id="ARBA00022448"/>
    </source>
</evidence>
<dbReference type="InterPro" id="IPR026015">
    <property type="entry name" value="ATP_synth_OSCP/delta_N_sf"/>
</dbReference>
<protein>
    <recommendedName>
        <fullName evidence="8">ATP synthase subunit delta</fullName>
    </recommendedName>
    <alternativeName>
        <fullName evidence="8">ATP synthase F(1) sector subunit delta</fullName>
    </alternativeName>
    <alternativeName>
        <fullName evidence="8">F-type ATPase subunit delta</fullName>
        <shortName evidence="8">F-ATPase subunit delta</shortName>
    </alternativeName>
</protein>
<evidence type="ECO:0000256" key="3">
    <source>
        <dbReference type="ARBA" id="ARBA00022781"/>
    </source>
</evidence>
<dbReference type="InterPro" id="IPR000711">
    <property type="entry name" value="ATPase_OSCP/dsu"/>
</dbReference>
<evidence type="ECO:0000256" key="8">
    <source>
        <dbReference type="HAMAP-Rule" id="MF_01416"/>
    </source>
</evidence>
<comment type="subcellular location">
    <subcellularLocation>
        <location evidence="8">Cell membrane</location>
        <topology evidence="8">Peripheral membrane protein</topology>
    </subcellularLocation>
    <subcellularLocation>
        <location evidence="1">Membrane</location>
    </subcellularLocation>
</comment>
<dbReference type="NCBIfam" id="NF009967">
    <property type="entry name" value="PRK13430.1"/>
    <property type="match status" value="1"/>
</dbReference>